<gene>
    <name evidence="2" type="ORF">AVDCRST_MAG59-2159</name>
</gene>
<dbReference type="EMBL" id="CADCWF010000137">
    <property type="protein sequence ID" value="CAA9555984.1"/>
    <property type="molecule type" value="Genomic_DNA"/>
</dbReference>
<feature type="non-terminal residue" evidence="2">
    <location>
        <position position="1"/>
    </location>
</feature>
<protein>
    <submittedName>
        <fullName evidence="2">Uncharacterized protein</fullName>
    </submittedName>
</protein>
<evidence type="ECO:0000313" key="2">
    <source>
        <dbReference type="EMBL" id="CAA9555984.1"/>
    </source>
</evidence>
<name>A0A6J4UNP8_9BACT</name>
<feature type="compositionally biased region" description="Basic residues" evidence="1">
    <location>
        <begin position="79"/>
        <end position="93"/>
    </location>
</feature>
<reference evidence="2" key="1">
    <citation type="submission" date="2020-02" db="EMBL/GenBank/DDBJ databases">
        <authorList>
            <person name="Meier V. D."/>
        </authorList>
    </citation>
    <scope>NUCLEOTIDE SEQUENCE</scope>
    <source>
        <strain evidence="2">AVDCRST_MAG59</strain>
    </source>
</reference>
<feature type="region of interest" description="Disordered" evidence="1">
    <location>
        <begin position="1"/>
        <end position="44"/>
    </location>
</feature>
<sequence>DRPAPPRLSRPPGDDRGSSRRVPRYLDSTQAGTPGGSRLRRLRRPPRRALRLVRWLPQGVLLPLRSPPFLPAHLPGERLHRRPLRPRGARRHALQGVGTTRRV</sequence>
<accession>A0A6J4UNP8</accession>
<evidence type="ECO:0000256" key="1">
    <source>
        <dbReference type="SAM" id="MobiDB-lite"/>
    </source>
</evidence>
<organism evidence="2">
    <name type="scientific">uncultured Thermomicrobiales bacterium</name>
    <dbReference type="NCBI Taxonomy" id="1645740"/>
    <lineage>
        <taxon>Bacteria</taxon>
        <taxon>Pseudomonadati</taxon>
        <taxon>Thermomicrobiota</taxon>
        <taxon>Thermomicrobia</taxon>
        <taxon>Thermomicrobiales</taxon>
        <taxon>environmental samples</taxon>
    </lineage>
</organism>
<feature type="non-terminal residue" evidence="2">
    <location>
        <position position="103"/>
    </location>
</feature>
<dbReference type="AlphaFoldDB" id="A0A6J4UNP8"/>
<proteinExistence type="predicted"/>
<feature type="region of interest" description="Disordered" evidence="1">
    <location>
        <begin position="66"/>
        <end position="103"/>
    </location>
</feature>